<dbReference type="InterPro" id="IPR011992">
    <property type="entry name" value="EF-hand-dom_pair"/>
</dbReference>
<dbReference type="EMBL" id="CCKQ01001187">
    <property type="protein sequence ID" value="CDW72296.1"/>
    <property type="molecule type" value="Genomic_DNA"/>
</dbReference>
<dbReference type="Proteomes" id="UP000039865">
    <property type="component" value="Unassembled WGS sequence"/>
</dbReference>
<feature type="coiled-coil region" evidence="1">
    <location>
        <begin position="590"/>
        <end position="617"/>
    </location>
</feature>
<feature type="compositionally biased region" description="Polar residues" evidence="2">
    <location>
        <begin position="719"/>
        <end position="728"/>
    </location>
</feature>
<evidence type="ECO:0000313" key="4">
    <source>
        <dbReference type="EMBL" id="CDW72296.1"/>
    </source>
</evidence>
<protein>
    <recommendedName>
        <fullName evidence="3">EF-hand domain-containing protein</fullName>
    </recommendedName>
</protein>
<evidence type="ECO:0000256" key="1">
    <source>
        <dbReference type="SAM" id="Coils"/>
    </source>
</evidence>
<evidence type="ECO:0000256" key="2">
    <source>
        <dbReference type="SAM" id="MobiDB-lite"/>
    </source>
</evidence>
<reference evidence="4 5" key="1">
    <citation type="submission" date="2014-06" db="EMBL/GenBank/DDBJ databases">
        <authorList>
            <person name="Swart Estienne"/>
        </authorList>
    </citation>
    <scope>NUCLEOTIDE SEQUENCE [LARGE SCALE GENOMIC DNA]</scope>
    <source>
        <strain evidence="4 5">130c</strain>
    </source>
</reference>
<dbReference type="InterPro" id="IPR002048">
    <property type="entry name" value="EF_hand_dom"/>
</dbReference>
<proteinExistence type="predicted"/>
<keyword evidence="5" id="KW-1185">Reference proteome</keyword>
<feature type="region of interest" description="Disordered" evidence="2">
    <location>
        <begin position="719"/>
        <end position="754"/>
    </location>
</feature>
<sequence>MKSKTKRINSTLRGVARSTRASPSTQILITKLGITLQPMDRPNEEHMNKSPLGASMMMSMSKSFLAQSFVDQPKSKHKKSTSKLTPYQSFVEGNHLQSISPLQHYESYMNKQIHNQDENYVSSDDACDDISDNFITRDIDQVSLLNQSNLQFLSQDQNNLRSQTKSVEPDIGNSNYYKSNKIHGEKSFDRSLSKITIDSKTLISNKSQVNLDKMSKAQNEKLANRQQGNPFSRLYNQAVIQQNIHQLKREFMYQLEETQRVKQSKPKINKKSEKMICDVYDNNNVEDILYQDHLRRMKNKQYYQQNAREEIEQKAKQKKINKNSQQLAQNRIKKLVEHVVSQFSKQSDGYINFDQLQMILDKLGVFRSLQELNILKQKFQENPQLIKHQQIRLQTLENKYFEELYIIKQLWNTLNPFLFDDINSELLKEVLVLLIDQYQLRSDKINQLSDIVTLIKDMKYENEFDIDLQQNLFRNKNKKVHENWDIEKLLKTFENLRDHNVFLKNLLQEKQKTTKQEIYKDCTFKPVINNKIQQKENVPRHDVMNPDGSLLFIAEEEESAHSKTLTQTISRLNLNYQTKARDKAMAIVRTDQLYKKAQEQQQKRQQLKEISIENEQQQCSFRPQINNDFKMSQNYNKSLERLTQKQASIKTARNRPSEIQQFNECTFRPQISKVPANHKKTQSLSIKGYEEIVERLRRAGSIPKLKAFQETLRDTTQIEQYQSNQSRSRLNDKSQNRDKSKDQQKQKETSVRALDFSKNVKTNLSNIIQEDEEDEPYLIIDVQVEQEKQPLLDFKPLKQYSANHAKEKLKFRLNNSGILLNEQNL</sequence>
<dbReference type="AlphaFoldDB" id="A0A077ZV38"/>
<accession>A0A077ZV38</accession>
<gene>
    <name evidence="4" type="primary">Contig17248.g18367</name>
    <name evidence="4" type="ORF">STYLEM_1254</name>
</gene>
<dbReference type="PANTHER" id="PTHR37028">
    <property type="entry name" value="UNNAMED PRODUCT-RELATED"/>
    <property type="match status" value="1"/>
</dbReference>
<feature type="region of interest" description="Disordered" evidence="2">
    <location>
        <begin position="1"/>
        <end position="23"/>
    </location>
</feature>
<organism evidence="4 5">
    <name type="scientific">Stylonychia lemnae</name>
    <name type="common">Ciliate</name>
    <dbReference type="NCBI Taxonomy" id="5949"/>
    <lineage>
        <taxon>Eukaryota</taxon>
        <taxon>Sar</taxon>
        <taxon>Alveolata</taxon>
        <taxon>Ciliophora</taxon>
        <taxon>Intramacronucleata</taxon>
        <taxon>Spirotrichea</taxon>
        <taxon>Stichotrichia</taxon>
        <taxon>Sporadotrichida</taxon>
        <taxon>Oxytrichidae</taxon>
        <taxon>Stylonychinae</taxon>
        <taxon>Stylonychia</taxon>
    </lineage>
</organism>
<dbReference type="PROSITE" id="PS50222">
    <property type="entry name" value="EF_HAND_2"/>
    <property type="match status" value="1"/>
</dbReference>
<feature type="compositionally biased region" description="Basic and acidic residues" evidence="2">
    <location>
        <begin position="729"/>
        <end position="750"/>
    </location>
</feature>
<evidence type="ECO:0000313" key="5">
    <source>
        <dbReference type="Proteomes" id="UP000039865"/>
    </source>
</evidence>
<feature type="domain" description="EF-hand" evidence="3">
    <location>
        <begin position="331"/>
        <end position="366"/>
    </location>
</feature>
<dbReference type="PANTHER" id="PTHR37028:SF4">
    <property type="entry name" value="ALMS MOTIF DOMAIN-CONTAINING PROTEIN"/>
    <property type="match status" value="1"/>
</dbReference>
<keyword evidence="1" id="KW-0175">Coiled coil</keyword>
<dbReference type="SUPFAM" id="SSF47473">
    <property type="entry name" value="EF-hand"/>
    <property type="match status" value="1"/>
</dbReference>
<dbReference type="OrthoDB" id="327874at2759"/>
<evidence type="ECO:0000259" key="3">
    <source>
        <dbReference type="PROSITE" id="PS50222"/>
    </source>
</evidence>
<dbReference type="InParanoid" id="A0A077ZV38"/>
<dbReference type="GO" id="GO:0005509">
    <property type="term" value="F:calcium ion binding"/>
    <property type="evidence" value="ECO:0007669"/>
    <property type="project" value="InterPro"/>
</dbReference>
<name>A0A077ZV38_STYLE</name>